<proteinExistence type="predicted"/>
<feature type="transmembrane region" description="Helical" evidence="1">
    <location>
        <begin position="12"/>
        <end position="29"/>
    </location>
</feature>
<dbReference type="Proteomes" id="UP000525298">
    <property type="component" value="Unassembled WGS sequence"/>
</dbReference>
<dbReference type="AlphaFoldDB" id="A0A7W0C833"/>
<feature type="transmembrane region" description="Helical" evidence="1">
    <location>
        <begin position="360"/>
        <end position="380"/>
    </location>
</feature>
<dbReference type="RefSeq" id="WP_181550592.1">
    <property type="nucleotide sequence ID" value="NZ_JACDUS010000003.1"/>
</dbReference>
<feature type="transmembrane region" description="Helical" evidence="1">
    <location>
        <begin position="461"/>
        <end position="483"/>
    </location>
</feature>
<accession>A0A7W0C833</accession>
<feature type="transmembrane region" description="Helical" evidence="1">
    <location>
        <begin position="883"/>
        <end position="903"/>
    </location>
</feature>
<dbReference type="Gene3D" id="1.20.1640.10">
    <property type="entry name" value="Multidrug efflux transporter AcrB transmembrane domain"/>
    <property type="match status" value="2"/>
</dbReference>
<dbReference type="Gene3D" id="3.30.70.1320">
    <property type="entry name" value="Multidrug efflux transporter AcrB pore domain like"/>
    <property type="match status" value="1"/>
</dbReference>
<dbReference type="Gene3D" id="3.30.70.1440">
    <property type="entry name" value="Multidrug efflux transporter AcrB pore domain"/>
    <property type="match status" value="1"/>
</dbReference>
<evidence type="ECO:0000313" key="2">
    <source>
        <dbReference type="EMBL" id="MBA2880916.1"/>
    </source>
</evidence>
<comment type="caution">
    <text evidence="2">The sequence shown here is derived from an EMBL/GenBank/DDBJ whole genome shotgun (WGS) entry which is preliminary data.</text>
</comment>
<feature type="transmembrane region" description="Helical" evidence="1">
    <location>
        <begin position="955"/>
        <end position="976"/>
    </location>
</feature>
<dbReference type="SUPFAM" id="SSF82714">
    <property type="entry name" value="Multidrug efflux transporter AcrB TolC docking domain, DN and DC subdomains"/>
    <property type="match status" value="2"/>
</dbReference>
<keyword evidence="1" id="KW-0812">Transmembrane</keyword>
<feature type="transmembrane region" description="Helical" evidence="1">
    <location>
        <begin position="526"/>
        <end position="545"/>
    </location>
</feature>
<dbReference type="Gene3D" id="3.30.70.1430">
    <property type="entry name" value="Multidrug efflux transporter AcrB pore domain"/>
    <property type="match status" value="2"/>
</dbReference>
<reference evidence="2 3" key="1">
    <citation type="submission" date="2020-07" db="EMBL/GenBank/DDBJ databases">
        <title>Genomic Encyclopedia of Type Strains, Phase IV (KMG-IV): sequencing the most valuable type-strain genomes for metagenomic binning, comparative biology and taxonomic classification.</title>
        <authorList>
            <person name="Goeker M."/>
        </authorList>
    </citation>
    <scope>NUCLEOTIDE SEQUENCE [LARGE SCALE GENOMIC DNA]</scope>
    <source>
        <strain evidence="2 3">DSM 17721</strain>
    </source>
</reference>
<dbReference type="PRINTS" id="PR00702">
    <property type="entry name" value="ACRIFLAVINRP"/>
</dbReference>
<dbReference type="InterPro" id="IPR001036">
    <property type="entry name" value="Acrflvin-R"/>
</dbReference>
<dbReference type="PANTHER" id="PTHR32063">
    <property type="match status" value="1"/>
</dbReference>
<organism evidence="2 3">
    <name type="scientific">Desulfosalsimonas propionicica</name>
    <dbReference type="NCBI Taxonomy" id="332175"/>
    <lineage>
        <taxon>Bacteria</taxon>
        <taxon>Pseudomonadati</taxon>
        <taxon>Thermodesulfobacteriota</taxon>
        <taxon>Desulfobacteria</taxon>
        <taxon>Desulfobacterales</taxon>
        <taxon>Desulfosalsimonadaceae</taxon>
        <taxon>Desulfosalsimonas</taxon>
    </lineage>
</organism>
<dbReference type="SUPFAM" id="SSF82693">
    <property type="entry name" value="Multidrug efflux transporter AcrB pore domain, PN1, PN2, PC1 and PC2 subdomains"/>
    <property type="match status" value="3"/>
</dbReference>
<gene>
    <name evidence="2" type="ORF">HNR65_001242</name>
</gene>
<keyword evidence="1" id="KW-0472">Membrane</keyword>
<dbReference type="GO" id="GO:0005886">
    <property type="term" value="C:plasma membrane"/>
    <property type="evidence" value="ECO:0007669"/>
    <property type="project" value="TreeGrafter"/>
</dbReference>
<dbReference type="InterPro" id="IPR027463">
    <property type="entry name" value="AcrB_DN_DC_subdom"/>
</dbReference>
<feature type="transmembrane region" description="Helical" evidence="1">
    <location>
        <begin position="386"/>
        <end position="408"/>
    </location>
</feature>
<sequence length="1048" mass="113122">MQLTATTLKRPVAAVVLTIAIVITGLFSFTQLEVDYLPEVTYPMIKIHIWWQGATPEEIETEIAEPIEEVLATVDNLDYLESSSIEGMYTLLVNFEYGVDVEVAYQDVITAMGRVSRRLPKSMDPPVIIKADPSQLPVMQVAVSSDQHDLVWLREWADNWLSDRLITVPGTAGVEIVGGLEREIRVHLDPQRMAAFGLSPAQVAGALSAGNRQIFAGRVTVENREIIARTMGEFESIAEIENLVVANDDNGGKVYVKDVAQVADSHEDMRVNTRFNGEPAIKLNVLKQSTANTVTVAGAVQDTMEGLEASMPSGIRIGYVENQGDYVLGAIHSVENSAILAAILVIVVVYLFLGRWRQVAVMMIALPATLLANFFVMKTAGFSINLFSLGGLVVALGVILDNSVVVLENITRLKAEGKADYTLAGTREVGSAIVAATLTFLAIFLPFLFVPGLAALLFKELVLVVAGIVIISLLVALTLTPLLTQSFLRGEKSTQGSKAARAFDAVLSAMTRKYARLLQKCLQGRWIIISAALVLFAGGLLLANLTGSEFLPKVDDGRVMVKLKMPSGTAVEKVDQILKQVEKKLEGLPEIESTFTLAGGKVWGLYTYEIANEGEVDIQLVPGAQRDVSTRQFISKIKPRVAQIPTPGGKLMVQQMKVKGIRKVGEQEVEVKVQGSEIKPIFDFAKTAAARLGDVSGLGNINVSMDMTKPEYRVHIDRARASELGVSVDHVADMLQTLVQGRVATRYREGMEYYNIRLVVPEKRLTSKRDLENLVVAAKNGESIYLRDLADVRRASGPVEIVRENLAKQVIVRADSAGISVGEAVSRAEQAMAGLESPSGVSWEMGGQAQMMAENTKAMGLILAFAVLFAYVALAIQFESFVLPMLIMANVPLTLTGAFLALFLTATPIGVTVLIGLVVMMGGITSQGVVLLALAEQYRAEGAPALQAIEKAAPIRVRPILMTQLTTVLGLLPLALNLGEGGDMLVPMAIAVIGGLLYSLLLTLFFLPAAYGLAMGRRDAAGVAQQAVDPNNKAQTIQQDRGQTCTND</sequence>
<evidence type="ECO:0000313" key="3">
    <source>
        <dbReference type="Proteomes" id="UP000525298"/>
    </source>
</evidence>
<feature type="transmembrane region" description="Helical" evidence="1">
    <location>
        <begin position="909"/>
        <end position="934"/>
    </location>
</feature>
<feature type="transmembrane region" description="Helical" evidence="1">
    <location>
        <begin position="988"/>
        <end position="1011"/>
    </location>
</feature>
<feature type="transmembrane region" description="Helical" evidence="1">
    <location>
        <begin position="858"/>
        <end position="876"/>
    </location>
</feature>
<dbReference type="Pfam" id="PF00873">
    <property type="entry name" value="ACR_tran"/>
    <property type="match status" value="1"/>
</dbReference>
<feature type="transmembrane region" description="Helical" evidence="1">
    <location>
        <begin position="337"/>
        <end position="353"/>
    </location>
</feature>
<dbReference type="Gene3D" id="3.30.2090.10">
    <property type="entry name" value="Multidrug efflux transporter AcrB TolC docking domain, DN and DC subdomains"/>
    <property type="match status" value="2"/>
</dbReference>
<name>A0A7W0C833_9BACT</name>
<dbReference type="GO" id="GO:0042910">
    <property type="term" value="F:xenobiotic transmembrane transporter activity"/>
    <property type="evidence" value="ECO:0007669"/>
    <property type="project" value="TreeGrafter"/>
</dbReference>
<feature type="transmembrane region" description="Helical" evidence="1">
    <location>
        <begin position="429"/>
        <end position="449"/>
    </location>
</feature>
<dbReference type="PANTHER" id="PTHR32063:SF0">
    <property type="entry name" value="SWARMING MOTILITY PROTEIN SWRC"/>
    <property type="match status" value="1"/>
</dbReference>
<keyword evidence="1" id="KW-1133">Transmembrane helix</keyword>
<dbReference type="SUPFAM" id="SSF82866">
    <property type="entry name" value="Multidrug efflux transporter AcrB transmembrane domain"/>
    <property type="match status" value="2"/>
</dbReference>
<evidence type="ECO:0000256" key="1">
    <source>
        <dbReference type="SAM" id="Phobius"/>
    </source>
</evidence>
<keyword evidence="3" id="KW-1185">Reference proteome</keyword>
<protein>
    <submittedName>
        <fullName evidence="2">Hydrophobe/amphiphile efflux-1 (HAE1) family protein</fullName>
    </submittedName>
</protein>
<dbReference type="EMBL" id="JACDUS010000003">
    <property type="protein sequence ID" value="MBA2880916.1"/>
    <property type="molecule type" value="Genomic_DNA"/>
</dbReference>